<keyword evidence="2" id="KW-0472">Membrane</keyword>
<comment type="caution">
    <text evidence="4">The sequence shown here is derived from an EMBL/GenBank/DDBJ whole genome shotgun (WGS) entry which is preliminary data.</text>
</comment>
<dbReference type="InterPro" id="IPR036909">
    <property type="entry name" value="Cyt_c-like_dom_sf"/>
</dbReference>
<evidence type="ECO:0000313" key="5">
    <source>
        <dbReference type="Proteomes" id="UP000004221"/>
    </source>
</evidence>
<evidence type="ECO:0000256" key="1">
    <source>
        <dbReference type="SAM" id="MobiDB-lite"/>
    </source>
</evidence>
<evidence type="ECO:0000259" key="3">
    <source>
        <dbReference type="SMART" id="SM01235"/>
    </source>
</evidence>
<keyword evidence="2" id="KW-0812">Transmembrane</keyword>
<dbReference type="SMART" id="SM01235">
    <property type="entry name" value="Haem_bd"/>
    <property type="match status" value="1"/>
</dbReference>
<reference evidence="4 5" key="1">
    <citation type="journal article" date="2012" name="ISME J.">
        <title>Nitrification expanded: discovery, physiology and genomics of a nitrite-oxidizing bacterium from the phylum Chloroflexi.</title>
        <authorList>
            <person name="Sorokin D.Y."/>
            <person name="Lucker S."/>
            <person name="Vejmelkova D."/>
            <person name="Kostrikina N.A."/>
            <person name="Kleerebezem R."/>
            <person name="Rijpstra W.I."/>
            <person name="Damste J.S."/>
            <person name="Le Paslier D."/>
            <person name="Muyzer G."/>
            <person name="Wagner M."/>
            <person name="van Loosdrecht M.C."/>
            <person name="Daims H."/>
        </authorList>
    </citation>
    <scope>NUCLEOTIDE SEQUENCE [LARGE SCALE GENOMIC DNA]</scope>
    <source>
        <strain evidence="5">none</strain>
    </source>
</reference>
<dbReference type="Proteomes" id="UP000004221">
    <property type="component" value="Unassembled WGS sequence"/>
</dbReference>
<evidence type="ECO:0000256" key="2">
    <source>
        <dbReference type="SAM" id="Phobius"/>
    </source>
</evidence>
<dbReference type="GO" id="GO:0009055">
    <property type="term" value="F:electron transfer activity"/>
    <property type="evidence" value="ECO:0007669"/>
    <property type="project" value="InterPro"/>
</dbReference>
<proteinExistence type="predicted"/>
<gene>
    <name evidence="4" type="ORF">NITHO_3780002</name>
</gene>
<dbReference type="RefSeq" id="WP_008479036.1">
    <property type="nucleotide sequence ID" value="NZ_CAGS01000310.1"/>
</dbReference>
<dbReference type="SUPFAM" id="SSF46626">
    <property type="entry name" value="Cytochrome c"/>
    <property type="match status" value="1"/>
</dbReference>
<dbReference type="AlphaFoldDB" id="I4EJ27"/>
<dbReference type="Pfam" id="PF14376">
    <property type="entry name" value="Haem_bd"/>
    <property type="match status" value="1"/>
</dbReference>
<dbReference type="InterPro" id="IPR025992">
    <property type="entry name" value="Haem-bd"/>
</dbReference>
<dbReference type="EMBL" id="CAGS01000310">
    <property type="protein sequence ID" value="CCF84689.1"/>
    <property type="molecule type" value="Genomic_DNA"/>
</dbReference>
<dbReference type="GO" id="GO:0020037">
    <property type="term" value="F:heme binding"/>
    <property type="evidence" value="ECO:0007669"/>
    <property type="project" value="InterPro"/>
</dbReference>
<feature type="domain" description="Haem-binding" evidence="3">
    <location>
        <begin position="29"/>
        <end position="156"/>
    </location>
</feature>
<feature type="region of interest" description="Disordered" evidence="1">
    <location>
        <begin position="156"/>
        <end position="176"/>
    </location>
</feature>
<dbReference type="OrthoDB" id="196738at2"/>
<keyword evidence="5" id="KW-1185">Reference proteome</keyword>
<sequence length="176" mass="19554">MDSAPAKPTKPKRKIRWKKVIAWGAAGIVVLAVLIQFVPYGRNHTNPPVTMEPAWDSPQTRQLAVRSCYDCHSNETTWPWYSNVAPISWYVQHDVDEGRADINFSEWDRPQKDADEIVKSVRDGEMPPGIYLPTHPDARLSPAERQALIQGLTATFGPGKQTQRGGTLAGVGSQAH</sequence>
<feature type="transmembrane region" description="Helical" evidence="2">
    <location>
        <begin position="20"/>
        <end position="41"/>
    </location>
</feature>
<evidence type="ECO:0000313" key="4">
    <source>
        <dbReference type="EMBL" id="CCF84689.1"/>
    </source>
</evidence>
<protein>
    <recommendedName>
        <fullName evidence="3">Haem-binding domain-containing protein</fullName>
    </recommendedName>
</protein>
<name>I4EJ27_9BACT</name>
<keyword evidence="2" id="KW-1133">Transmembrane helix</keyword>
<organism evidence="4 5">
    <name type="scientific">Nitrolancea hollandica Lb</name>
    <dbReference type="NCBI Taxonomy" id="1129897"/>
    <lineage>
        <taxon>Bacteria</taxon>
        <taxon>Pseudomonadati</taxon>
        <taxon>Thermomicrobiota</taxon>
        <taxon>Thermomicrobia</taxon>
        <taxon>Sphaerobacterales</taxon>
        <taxon>Sphaerobacterineae</taxon>
        <taxon>Sphaerobacteraceae</taxon>
        <taxon>Nitrolancea</taxon>
    </lineage>
</organism>
<accession>I4EJ27</accession>